<keyword evidence="1" id="KW-1133">Transmembrane helix</keyword>
<sequence>MQPLCSPYNPIQIPLGLVLWSLWFVALYGGLSVGCALAPPAPEQGQWNWLSAVLGLFSLLTMALLLWLARLFQLAARREVERHARCFAARLAAGVHLISAIATLFIAIPTLSLPPCV</sequence>
<dbReference type="EMBL" id="CP027657">
    <property type="protein sequence ID" value="AVO55597.1"/>
    <property type="molecule type" value="Genomic_DNA"/>
</dbReference>
<name>A0A2R3QV10_ECTME</name>
<keyword evidence="1" id="KW-0812">Transmembrane</keyword>
<dbReference type="Proteomes" id="UP000238327">
    <property type="component" value="Chromosome"/>
</dbReference>
<organism evidence="2 3">
    <name type="scientific">Ectopseudomonas mendocina</name>
    <name type="common">Pseudomonas mendocina</name>
    <dbReference type="NCBI Taxonomy" id="300"/>
    <lineage>
        <taxon>Bacteria</taxon>
        <taxon>Pseudomonadati</taxon>
        <taxon>Pseudomonadota</taxon>
        <taxon>Gammaproteobacteria</taxon>
        <taxon>Pseudomonadales</taxon>
        <taxon>Pseudomonadaceae</taxon>
        <taxon>Ectopseudomonas</taxon>
    </lineage>
</organism>
<protein>
    <submittedName>
        <fullName evidence="2">Uncharacterized protein</fullName>
    </submittedName>
</protein>
<gene>
    <name evidence="2" type="ORF">C7A17_23520</name>
</gene>
<evidence type="ECO:0000256" key="1">
    <source>
        <dbReference type="SAM" id="Phobius"/>
    </source>
</evidence>
<feature type="transmembrane region" description="Helical" evidence="1">
    <location>
        <begin position="47"/>
        <end position="67"/>
    </location>
</feature>
<keyword evidence="1" id="KW-0472">Membrane</keyword>
<evidence type="ECO:0000313" key="2">
    <source>
        <dbReference type="EMBL" id="AVO55597.1"/>
    </source>
</evidence>
<feature type="transmembrane region" description="Helical" evidence="1">
    <location>
        <begin position="17"/>
        <end position="41"/>
    </location>
</feature>
<dbReference type="AlphaFoldDB" id="A0A2R3QV10"/>
<proteinExistence type="predicted"/>
<dbReference type="RefSeq" id="WP_106741206.1">
    <property type="nucleotide sequence ID" value="NZ_CP027657.1"/>
</dbReference>
<reference evidence="2 3" key="1">
    <citation type="submission" date="2018-03" db="EMBL/GenBank/DDBJ databases">
        <title>Complete genome sequence and methylome analysis of Pseudomonas mendocina NEB 698.</title>
        <authorList>
            <person name="Morgan R.D."/>
        </authorList>
    </citation>
    <scope>NUCLEOTIDE SEQUENCE [LARGE SCALE GENOMIC DNA]</scope>
    <source>
        <strain evidence="2 3">NEB698</strain>
    </source>
</reference>
<feature type="transmembrane region" description="Helical" evidence="1">
    <location>
        <begin position="87"/>
        <end position="108"/>
    </location>
</feature>
<dbReference type="OrthoDB" id="8549814at2"/>
<evidence type="ECO:0000313" key="3">
    <source>
        <dbReference type="Proteomes" id="UP000238327"/>
    </source>
</evidence>
<accession>A0A2R3QV10</accession>